<keyword evidence="3" id="KW-1185">Reference proteome</keyword>
<dbReference type="EMBL" id="BQNB010017385">
    <property type="protein sequence ID" value="GJT62536.1"/>
    <property type="molecule type" value="Genomic_DNA"/>
</dbReference>
<name>A0ABQ5FH23_9ASTR</name>
<keyword evidence="2" id="KW-0695">RNA-directed DNA polymerase</keyword>
<evidence type="ECO:0000313" key="2">
    <source>
        <dbReference type="EMBL" id="GJT62536.1"/>
    </source>
</evidence>
<dbReference type="PANTHER" id="PTHR31286">
    <property type="entry name" value="GLYCINE-RICH CELL WALL STRUCTURAL PROTEIN 1.8-LIKE"/>
    <property type="match status" value="1"/>
</dbReference>
<comment type="caution">
    <text evidence="2">The sequence shown here is derived from an EMBL/GenBank/DDBJ whole genome shotgun (WGS) entry which is preliminary data.</text>
</comment>
<dbReference type="PANTHER" id="PTHR31286:SF99">
    <property type="entry name" value="DUF4283 DOMAIN-CONTAINING PROTEIN"/>
    <property type="match status" value="1"/>
</dbReference>
<dbReference type="Proteomes" id="UP001151760">
    <property type="component" value="Unassembled WGS sequence"/>
</dbReference>
<gene>
    <name evidence="2" type="ORF">Tco_1006069</name>
</gene>
<reference evidence="2" key="1">
    <citation type="journal article" date="2022" name="Int. J. Mol. Sci.">
        <title>Draft Genome of Tanacetum Coccineum: Genomic Comparison of Closely Related Tanacetum-Family Plants.</title>
        <authorList>
            <person name="Yamashiro T."/>
            <person name="Shiraishi A."/>
            <person name="Nakayama K."/>
            <person name="Satake H."/>
        </authorList>
    </citation>
    <scope>NUCLEOTIDE SEQUENCE</scope>
</reference>
<dbReference type="InterPro" id="IPR040256">
    <property type="entry name" value="At4g02000-like"/>
</dbReference>
<keyword evidence="2" id="KW-0548">Nucleotidyltransferase</keyword>
<accession>A0ABQ5FH23</accession>
<reference evidence="2" key="2">
    <citation type="submission" date="2022-01" db="EMBL/GenBank/DDBJ databases">
        <authorList>
            <person name="Yamashiro T."/>
            <person name="Shiraishi A."/>
            <person name="Satake H."/>
            <person name="Nakayama K."/>
        </authorList>
    </citation>
    <scope>NUCLEOTIDE SEQUENCE</scope>
</reference>
<organism evidence="2 3">
    <name type="scientific">Tanacetum coccineum</name>
    <dbReference type="NCBI Taxonomy" id="301880"/>
    <lineage>
        <taxon>Eukaryota</taxon>
        <taxon>Viridiplantae</taxon>
        <taxon>Streptophyta</taxon>
        <taxon>Embryophyta</taxon>
        <taxon>Tracheophyta</taxon>
        <taxon>Spermatophyta</taxon>
        <taxon>Magnoliopsida</taxon>
        <taxon>eudicotyledons</taxon>
        <taxon>Gunneridae</taxon>
        <taxon>Pentapetalae</taxon>
        <taxon>asterids</taxon>
        <taxon>campanulids</taxon>
        <taxon>Asterales</taxon>
        <taxon>Asteraceae</taxon>
        <taxon>Asteroideae</taxon>
        <taxon>Anthemideae</taxon>
        <taxon>Anthemidinae</taxon>
        <taxon>Tanacetum</taxon>
    </lineage>
</organism>
<evidence type="ECO:0000313" key="3">
    <source>
        <dbReference type="Proteomes" id="UP001151760"/>
    </source>
</evidence>
<evidence type="ECO:0000256" key="1">
    <source>
        <dbReference type="SAM" id="MobiDB-lite"/>
    </source>
</evidence>
<keyword evidence="2" id="KW-0808">Transferase</keyword>
<sequence>MVRGFLSQKGSRRRRGIKEKQVSMTDKSVEVSMHANVALGSNCTPNVVNSCLESFPTVSEANGIHSPTSAYEGPNPAGNTPGMSTSYANVIGEPSRKALNLRTLFTPAGNEVDVVVPVESIRAISERFADTTYGFFLGKRFSSIDGLDAVLENGIWFIRNNPLIMKKWNLDVNLLKEDVVNHSIWVKLHGVPVTAFSEDGLSAIAIKLSTHLMLESYTFDMCIQSWGKASYARALIEVQADVELKDHIVVAMPKLIMEGFYTCTVRVEYEWKPPKCACLKIFGHV</sequence>
<dbReference type="GO" id="GO:0003964">
    <property type="term" value="F:RNA-directed DNA polymerase activity"/>
    <property type="evidence" value="ECO:0007669"/>
    <property type="project" value="UniProtKB-KW"/>
</dbReference>
<protein>
    <submittedName>
        <fullName evidence="2">Reverse transcriptase domain-containing protein</fullName>
    </submittedName>
</protein>
<proteinExistence type="predicted"/>
<feature type="region of interest" description="Disordered" evidence="1">
    <location>
        <begin position="1"/>
        <end position="25"/>
    </location>
</feature>